<dbReference type="GO" id="GO:0000155">
    <property type="term" value="F:phosphorelay sensor kinase activity"/>
    <property type="evidence" value="ECO:0007669"/>
    <property type="project" value="InterPro"/>
</dbReference>
<proteinExistence type="predicted"/>
<dbReference type="PRINTS" id="PR00344">
    <property type="entry name" value="BCTRLSENSOR"/>
</dbReference>
<dbReference type="InterPro" id="IPR004358">
    <property type="entry name" value="Sig_transdc_His_kin-like_C"/>
</dbReference>
<evidence type="ECO:0000256" key="13">
    <source>
        <dbReference type="ARBA" id="ARBA00023136"/>
    </source>
</evidence>
<comment type="caution">
    <text evidence="17">The sequence shown here is derived from an EMBL/GenBank/DDBJ whole genome shotgun (WGS) entry which is preliminary data.</text>
</comment>
<dbReference type="PROSITE" id="PS50109">
    <property type="entry name" value="HIS_KIN"/>
    <property type="match status" value="1"/>
</dbReference>
<keyword evidence="13 14" id="KW-0472">Membrane</keyword>
<evidence type="ECO:0000256" key="6">
    <source>
        <dbReference type="ARBA" id="ARBA00022679"/>
    </source>
</evidence>
<reference evidence="17" key="2">
    <citation type="submission" date="2021-04" db="EMBL/GenBank/DDBJ databases">
        <authorList>
            <person name="Gilroy R."/>
        </authorList>
    </citation>
    <scope>NUCLEOTIDE SEQUENCE</scope>
    <source>
        <strain evidence="17">ChiHjej13B12-752</strain>
    </source>
</reference>
<dbReference type="AlphaFoldDB" id="A0A9D1QFV4"/>
<reference evidence="17" key="1">
    <citation type="journal article" date="2021" name="PeerJ">
        <title>Extensive microbial diversity within the chicken gut microbiome revealed by metagenomics and culture.</title>
        <authorList>
            <person name="Gilroy R."/>
            <person name="Ravi A."/>
            <person name="Getino M."/>
            <person name="Pursley I."/>
            <person name="Horton D.L."/>
            <person name="Alikhan N.F."/>
            <person name="Baker D."/>
            <person name="Gharbi K."/>
            <person name="Hall N."/>
            <person name="Watson M."/>
            <person name="Adriaenssens E.M."/>
            <person name="Foster-Nyarko E."/>
            <person name="Jarju S."/>
            <person name="Secka A."/>
            <person name="Antonio M."/>
            <person name="Oren A."/>
            <person name="Chaudhuri R.R."/>
            <person name="La Ragione R."/>
            <person name="Hildebrand F."/>
            <person name="Pallen M.J."/>
        </authorList>
    </citation>
    <scope>NUCLEOTIDE SEQUENCE</scope>
    <source>
        <strain evidence="17">ChiHjej13B12-752</strain>
    </source>
</reference>
<dbReference type="EMBL" id="DXHR01000015">
    <property type="protein sequence ID" value="HIW12397.1"/>
    <property type="molecule type" value="Genomic_DNA"/>
</dbReference>
<dbReference type="SUPFAM" id="SSF47384">
    <property type="entry name" value="Homodimeric domain of signal transducing histidine kinase"/>
    <property type="match status" value="1"/>
</dbReference>
<evidence type="ECO:0000313" key="18">
    <source>
        <dbReference type="Proteomes" id="UP000823989"/>
    </source>
</evidence>
<dbReference type="InterPro" id="IPR003660">
    <property type="entry name" value="HAMP_dom"/>
</dbReference>
<evidence type="ECO:0000256" key="10">
    <source>
        <dbReference type="ARBA" id="ARBA00022840"/>
    </source>
</evidence>
<dbReference type="PANTHER" id="PTHR45528:SF1">
    <property type="entry name" value="SENSOR HISTIDINE KINASE CPXA"/>
    <property type="match status" value="1"/>
</dbReference>
<keyword evidence="5" id="KW-0597">Phosphoprotein</keyword>
<dbReference type="PROSITE" id="PS50885">
    <property type="entry name" value="HAMP"/>
    <property type="match status" value="1"/>
</dbReference>
<dbReference type="CDD" id="cd00082">
    <property type="entry name" value="HisKA"/>
    <property type="match status" value="1"/>
</dbReference>
<dbReference type="SUPFAM" id="SSF158472">
    <property type="entry name" value="HAMP domain-like"/>
    <property type="match status" value="1"/>
</dbReference>
<dbReference type="SMART" id="SM00304">
    <property type="entry name" value="HAMP"/>
    <property type="match status" value="1"/>
</dbReference>
<dbReference type="Gene3D" id="1.10.287.130">
    <property type="match status" value="1"/>
</dbReference>
<dbReference type="Pfam" id="PF02518">
    <property type="entry name" value="HATPase_c"/>
    <property type="match status" value="1"/>
</dbReference>
<protein>
    <recommendedName>
        <fullName evidence="3">histidine kinase</fullName>
        <ecNumber evidence="3">2.7.13.3</ecNumber>
    </recommendedName>
</protein>
<dbReference type="CDD" id="cd06225">
    <property type="entry name" value="HAMP"/>
    <property type="match status" value="1"/>
</dbReference>
<organism evidence="17 18">
    <name type="scientific">Candidatus Salinicoccus stercoripullorum</name>
    <dbReference type="NCBI Taxonomy" id="2838756"/>
    <lineage>
        <taxon>Bacteria</taxon>
        <taxon>Bacillati</taxon>
        <taxon>Bacillota</taxon>
        <taxon>Bacilli</taxon>
        <taxon>Bacillales</taxon>
        <taxon>Staphylococcaceae</taxon>
        <taxon>Salinicoccus</taxon>
    </lineage>
</organism>
<dbReference type="InterPro" id="IPR005467">
    <property type="entry name" value="His_kinase_dom"/>
</dbReference>
<keyword evidence="6" id="KW-0808">Transferase</keyword>
<dbReference type="SUPFAM" id="SSF55874">
    <property type="entry name" value="ATPase domain of HSP90 chaperone/DNA topoisomerase II/histidine kinase"/>
    <property type="match status" value="1"/>
</dbReference>
<accession>A0A9D1QFV4</accession>
<name>A0A9D1QFV4_9STAP</name>
<gene>
    <name evidence="17" type="ORF">H9891_04480</name>
</gene>
<dbReference type="Gene3D" id="6.10.340.10">
    <property type="match status" value="1"/>
</dbReference>
<dbReference type="SMART" id="SM00388">
    <property type="entry name" value="HisKA"/>
    <property type="match status" value="1"/>
</dbReference>
<evidence type="ECO:0000313" key="17">
    <source>
        <dbReference type="EMBL" id="HIW12397.1"/>
    </source>
</evidence>
<feature type="transmembrane region" description="Helical" evidence="14">
    <location>
        <begin position="12"/>
        <end position="34"/>
    </location>
</feature>
<dbReference type="EC" id="2.7.13.3" evidence="3"/>
<evidence type="ECO:0000256" key="7">
    <source>
        <dbReference type="ARBA" id="ARBA00022692"/>
    </source>
</evidence>
<evidence type="ECO:0000256" key="3">
    <source>
        <dbReference type="ARBA" id="ARBA00012438"/>
    </source>
</evidence>
<sequence length="371" mass="41372">MTIKQRLTLSSILLVILPVTAFFVIEISLGYLFFIVPGADVNEENTGAFTTLRFVLFLLAVILINILLILMLARSITRPLDRLSAAAKEMGKGNLDITVTAGGKDEISALAREFDGMRRKLKIEKELNERYEEEKRHMIAGIGHDLRTPVTSIKGYVDGLIDGVPGTPEKREKYLKTIAAKADELDTMIDELSLFSRLDEGRAGLLMENVELDQLLSHIIDELKLEIETSSIELSFENNVGQTIIPADRMKLSRVFVNILNNSVKYRRHEKHRISVQISTADSLAQVMVSDNGRGIGNDALLKVFQPFYREDSSRNKNTGGSGLGLSIAKSIIESHDGYIEIESEPERGTRVIIMLPLSEVQNDQDIDCGR</sequence>
<evidence type="ECO:0000256" key="9">
    <source>
        <dbReference type="ARBA" id="ARBA00022777"/>
    </source>
</evidence>
<feature type="domain" description="Histidine kinase" evidence="15">
    <location>
        <begin position="141"/>
        <end position="360"/>
    </location>
</feature>
<comment type="subcellular location">
    <subcellularLocation>
        <location evidence="2">Cell membrane</location>
        <topology evidence="2">Multi-pass membrane protein</topology>
    </subcellularLocation>
</comment>
<keyword evidence="7 14" id="KW-0812">Transmembrane</keyword>
<dbReference type="CDD" id="cd00075">
    <property type="entry name" value="HATPase"/>
    <property type="match status" value="1"/>
</dbReference>
<evidence type="ECO:0000259" key="16">
    <source>
        <dbReference type="PROSITE" id="PS50885"/>
    </source>
</evidence>
<keyword evidence="8" id="KW-0547">Nucleotide-binding</keyword>
<evidence type="ECO:0000256" key="12">
    <source>
        <dbReference type="ARBA" id="ARBA00023012"/>
    </source>
</evidence>
<dbReference type="Proteomes" id="UP000823989">
    <property type="component" value="Unassembled WGS sequence"/>
</dbReference>
<keyword evidence="12" id="KW-0902">Two-component regulatory system</keyword>
<dbReference type="InterPro" id="IPR036097">
    <property type="entry name" value="HisK_dim/P_sf"/>
</dbReference>
<dbReference type="InterPro" id="IPR036890">
    <property type="entry name" value="HATPase_C_sf"/>
</dbReference>
<evidence type="ECO:0000256" key="5">
    <source>
        <dbReference type="ARBA" id="ARBA00022553"/>
    </source>
</evidence>
<dbReference type="GO" id="GO:0005886">
    <property type="term" value="C:plasma membrane"/>
    <property type="evidence" value="ECO:0007669"/>
    <property type="project" value="UniProtKB-SubCell"/>
</dbReference>
<keyword evidence="10" id="KW-0067">ATP-binding</keyword>
<dbReference type="Pfam" id="PF00672">
    <property type="entry name" value="HAMP"/>
    <property type="match status" value="1"/>
</dbReference>
<dbReference type="InterPro" id="IPR050398">
    <property type="entry name" value="HssS/ArlS-like"/>
</dbReference>
<dbReference type="PANTHER" id="PTHR45528">
    <property type="entry name" value="SENSOR HISTIDINE KINASE CPXA"/>
    <property type="match status" value="1"/>
</dbReference>
<evidence type="ECO:0000256" key="8">
    <source>
        <dbReference type="ARBA" id="ARBA00022741"/>
    </source>
</evidence>
<comment type="catalytic activity">
    <reaction evidence="1">
        <text>ATP + protein L-histidine = ADP + protein N-phospho-L-histidine.</text>
        <dbReference type="EC" id="2.7.13.3"/>
    </reaction>
</comment>
<dbReference type="FunFam" id="3.30.565.10:FF:000006">
    <property type="entry name" value="Sensor histidine kinase WalK"/>
    <property type="match status" value="1"/>
</dbReference>
<keyword evidence="4" id="KW-1003">Cell membrane</keyword>
<evidence type="ECO:0000256" key="14">
    <source>
        <dbReference type="SAM" id="Phobius"/>
    </source>
</evidence>
<dbReference type="Pfam" id="PF00512">
    <property type="entry name" value="HisKA"/>
    <property type="match status" value="1"/>
</dbReference>
<dbReference type="InterPro" id="IPR003594">
    <property type="entry name" value="HATPase_dom"/>
</dbReference>
<evidence type="ECO:0000256" key="11">
    <source>
        <dbReference type="ARBA" id="ARBA00022989"/>
    </source>
</evidence>
<dbReference type="GO" id="GO:0005524">
    <property type="term" value="F:ATP binding"/>
    <property type="evidence" value="ECO:0007669"/>
    <property type="project" value="UniProtKB-KW"/>
</dbReference>
<dbReference type="Gene3D" id="3.30.565.10">
    <property type="entry name" value="Histidine kinase-like ATPase, C-terminal domain"/>
    <property type="match status" value="1"/>
</dbReference>
<evidence type="ECO:0000256" key="2">
    <source>
        <dbReference type="ARBA" id="ARBA00004651"/>
    </source>
</evidence>
<dbReference type="SMART" id="SM00387">
    <property type="entry name" value="HATPase_c"/>
    <property type="match status" value="1"/>
</dbReference>
<keyword evidence="9 17" id="KW-0418">Kinase</keyword>
<feature type="domain" description="HAMP" evidence="16">
    <location>
        <begin position="74"/>
        <end position="126"/>
    </location>
</feature>
<feature type="transmembrane region" description="Helical" evidence="14">
    <location>
        <begin position="54"/>
        <end position="73"/>
    </location>
</feature>
<keyword evidence="11 14" id="KW-1133">Transmembrane helix</keyword>
<evidence type="ECO:0000256" key="4">
    <source>
        <dbReference type="ARBA" id="ARBA00022475"/>
    </source>
</evidence>
<dbReference type="InterPro" id="IPR003661">
    <property type="entry name" value="HisK_dim/P_dom"/>
</dbReference>
<evidence type="ECO:0000256" key="1">
    <source>
        <dbReference type="ARBA" id="ARBA00000085"/>
    </source>
</evidence>
<evidence type="ECO:0000259" key="15">
    <source>
        <dbReference type="PROSITE" id="PS50109"/>
    </source>
</evidence>